<name>A0A381SZA1_9ZZZZ</name>
<accession>A0A381SZA1</accession>
<sequence>EIPKSHFFRIIEDQENMALALDHEKQFMTRKFKLSCFMCGNSTLGLMSLAADNQKMIKITLYGYVITNMLKRFMREESVDVTFEQALELAKEYNDSLIGQNKIAI</sequence>
<dbReference type="AlphaFoldDB" id="A0A381SZA1"/>
<feature type="non-terminal residue" evidence="1">
    <location>
        <position position="1"/>
    </location>
</feature>
<protein>
    <submittedName>
        <fullName evidence="1">Uncharacterized protein</fullName>
    </submittedName>
</protein>
<evidence type="ECO:0000313" key="1">
    <source>
        <dbReference type="EMBL" id="SVA08638.1"/>
    </source>
</evidence>
<gene>
    <name evidence="1" type="ORF">METZ01_LOCUS61492</name>
</gene>
<reference evidence="1" key="1">
    <citation type="submission" date="2018-05" db="EMBL/GenBank/DDBJ databases">
        <authorList>
            <person name="Lanie J.A."/>
            <person name="Ng W.-L."/>
            <person name="Kazmierczak K.M."/>
            <person name="Andrzejewski T.M."/>
            <person name="Davidsen T.M."/>
            <person name="Wayne K.J."/>
            <person name="Tettelin H."/>
            <person name="Glass J.I."/>
            <person name="Rusch D."/>
            <person name="Podicherti R."/>
            <person name="Tsui H.-C.T."/>
            <person name="Winkler M.E."/>
        </authorList>
    </citation>
    <scope>NUCLEOTIDE SEQUENCE</scope>
</reference>
<organism evidence="1">
    <name type="scientific">marine metagenome</name>
    <dbReference type="NCBI Taxonomy" id="408172"/>
    <lineage>
        <taxon>unclassified sequences</taxon>
        <taxon>metagenomes</taxon>
        <taxon>ecological metagenomes</taxon>
    </lineage>
</organism>
<dbReference type="EMBL" id="UINC01003711">
    <property type="protein sequence ID" value="SVA08638.1"/>
    <property type="molecule type" value="Genomic_DNA"/>
</dbReference>
<proteinExistence type="predicted"/>